<dbReference type="InterPro" id="IPR009097">
    <property type="entry name" value="Cyclic_Pdiesterase"/>
</dbReference>
<dbReference type="OrthoDB" id="5125415at2"/>
<evidence type="ECO:0000313" key="2">
    <source>
        <dbReference type="Proteomes" id="UP000279859"/>
    </source>
</evidence>
<dbReference type="RefSeq" id="WP_123046321.1">
    <property type="nucleotide sequence ID" value="NZ_RDSR01000019.1"/>
</dbReference>
<protein>
    <recommendedName>
        <fullName evidence="3">2'-5' RNA ligase family protein</fullName>
    </recommendedName>
</protein>
<sequence length="159" mass="16883">MARLVVVLPLTPLQTNSSFAVHDWPLHITVLAPFTTDAARHDIIDAIASAASGETAITAVAGADALFGRRHNVPVTLVEENAALIRLHLALIDTVRPIASSPDEPAFTGAEFRPHVTKKHHGRVRAGDKLALTQVALVDMAPRSAPGGRSVLATFPLTR</sequence>
<dbReference type="SUPFAM" id="SSF55144">
    <property type="entry name" value="LigT-like"/>
    <property type="match status" value="1"/>
</dbReference>
<evidence type="ECO:0008006" key="3">
    <source>
        <dbReference type="Google" id="ProtNLM"/>
    </source>
</evidence>
<reference evidence="1 2" key="1">
    <citation type="submission" date="2018-11" db="EMBL/GenBank/DDBJ databases">
        <title>Cryobacterium sp. nov., isolated from rhizosphere soil of lettuce.</title>
        <authorList>
            <person name="Wang Y."/>
        </authorList>
    </citation>
    <scope>NUCLEOTIDE SEQUENCE [LARGE SCALE GENOMIC DNA]</scope>
    <source>
        <strain evidence="1 2">NEAU-85</strain>
    </source>
</reference>
<comment type="caution">
    <text evidence="1">The sequence shown here is derived from an EMBL/GenBank/DDBJ whole genome shotgun (WGS) entry which is preliminary data.</text>
</comment>
<name>A0A3M8L2J1_9MICO</name>
<organism evidence="1 2">
    <name type="scientific">Cryobacterium tepidiphilum</name>
    <dbReference type="NCBI Taxonomy" id="2486026"/>
    <lineage>
        <taxon>Bacteria</taxon>
        <taxon>Bacillati</taxon>
        <taxon>Actinomycetota</taxon>
        <taxon>Actinomycetes</taxon>
        <taxon>Micrococcales</taxon>
        <taxon>Microbacteriaceae</taxon>
        <taxon>Cryobacterium</taxon>
    </lineage>
</organism>
<proteinExistence type="predicted"/>
<dbReference type="Gene3D" id="3.90.1140.10">
    <property type="entry name" value="Cyclic phosphodiesterase"/>
    <property type="match status" value="1"/>
</dbReference>
<dbReference type="AlphaFoldDB" id="A0A3M8L2J1"/>
<dbReference type="EMBL" id="RDSR01000019">
    <property type="protein sequence ID" value="RNE59119.1"/>
    <property type="molecule type" value="Genomic_DNA"/>
</dbReference>
<keyword evidence="2" id="KW-1185">Reference proteome</keyword>
<gene>
    <name evidence="1" type="ORF">EEJ31_10835</name>
</gene>
<evidence type="ECO:0000313" key="1">
    <source>
        <dbReference type="EMBL" id="RNE59119.1"/>
    </source>
</evidence>
<accession>A0A3M8L2J1</accession>
<dbReference type="Proteomes" id="UP000279859">
    <property type="component" value="Unassembled WGS sequence"/>
</dbReference>
<dbReference type="Pfam" id="PF13563">
    <property type="entry name" value="2_5_RNA_ligase2"/>
    <property type="match status" value="1"/>
</dbReference>